<reference evidence="2 4" key="1">
    <citation type="submission" date="2017-01" db="EMBL/GenBank/DDBJ databases">
        <authorList>
            <person name="Varghese N."/>
            <person name="Submissions S."/>
        </authorList>
    </citation>
    <scope>NUCLEOTIDE SEQUENCE [LARGE SCALE GENOMIC DNA]</scope>
    <source>
        <strain evidence="2 4">DSM 18447</strain>
    </source>
</reference>
<evidence type="ECO:0000313" key="2">
    <source>
        <dbReference type="EMBL" id="SIS62055.1"/>
    </source>
</evidence>
<feature type="transmembrane region" description="Helical" evidence="1">
    <location>
        <begin position="94"/>
        <end position="115"/>
    </location>
</feature>
<dbReference type="EMBL" id="CP067140">
    <property type="protein sequence ID" value="WCR01690.1"/>
    <property type="molecule type" value="Genomic_DNA"/>
</dbReference>
<evidence type="ECO:0000313" key="3">
    <source>
        <dbReference type="EMBL" id="WCR01690.1"/>
    </source>
</evidence>
<feature type="transmembrane region" description="Helical" evidence="1">
    <location>
        <begin position="69"/>
        <end position="87"/>
    </location>
</feature>
<evidence type="ECO:0008006" key="6">
    <source>
        <dbReference type="Google" id="ProtNLM"/>
    </source>
</evidence>
<dbReference type="RefSeq" id="WP_076523038.1">
    <property type="nucleotide sequence ID" value="NZ_CP067140.1"/>
</dbReference>
<protein>
    <recommendedName>
        <fullName evidence="6">DoxX-like family protein</fullName>
    </recommendedName>
</protein>
<reference evidence="3 5" key="2">
    <citation type="submission" date="2021-01" db="EMBL/GenBank/DDBJ databases">
        <title>Biogeographic distribution of Paracoccus.</title>
        <authorList>
            <person name="Hollensteiner J."/>
            <person name="Leineberger J."/>
            <person name="Brinkhoff T."/>
            <person name="Daniel R."/>
        </authorList>
    </citation>
    <scope>NUCLEOTIDE SEQUENCE [LARGE SCALE GENOMIC DNA]</scope>
    <source>
        <strain evidence="3 5">DSM 18447</strain>
    </source>
</reference>
<gene>
    <name evidence="3" type="ORF">JHX88_12195</name>
    <name evidence="2" type="ORF">SAMN05421772_10228</name>
</gene>
<name>A0AA46A4D9_9RHOB</name>
<dbReference type="Proteomes" id="UP001215549">
    <property type="component" value="Chromosome"/>
</dbReference>
<dbReference type="AlphaFoldDB" id="A0AA46A4D9"/>
<organism evidence="2 4">
    <name type="scientific">Paracoccus saliphilus</name>
    <dbReference type="NCBI Taxonomy" id="405559"/>
    <lineage>
        <taxon>Bacteria</taxon>
        <taxon>Pseudomonadati</taxon>
        <taxon>Pseudomonadota</taxon>
        <taxon>Alphaproteobacteria</taxon>
        <taxon>Rhodobacterales</taxon>
        <taxon>Paracoccaceae</taxon>
        <taxon>Paracoccus</taxon>
    </lineage>
</organism>
<sequence>MIGGIVNFVSWALALGLIAITVMLAMNKQSGLKLIQHRVEMLPQAMLVRYAGLTALALIASWIGAPRVLFGLLVAIAVIGLGDTYIYRRAGHPFWLHLAIGGAAALGAFLSLFAMS</sequence>
<keyword evidence="1" id="KW-0812">Transmembrane</keyword>
<evidence type="ECO:0000313" key="4">
    <source>
        <dbReference type="Proteomes" id="UP000186216"/>
    </source>
</evidence>
<evidence type="ECO:0000313" key="5">
    <source>
        <dbReference type="Proteomes" id="UP001215549"/>
    </source>
</evidence>
<proteinExistence type="predicted"/>
<keyword evidence="1" id="KW-1133">Transmembrane helix</keyword>
<keyword evidence="5" id="KW-1185">Reference proteome</keyword>
<feature type="transmembrane region" description="Helical" evidence="1">
    <location>
        <begin position="6"/>
        <end position="26"/>
    </location>
</feature>
<feature type="transmembrane region" description="Helical" evidence="1">
    <location>
        <begin position="47"/>
        <end position="63"/>
    </location>
</feature>
<keyword evidence="1" id="KW-0472">Membrane</keyword>
<accession>A0AA46A4D9</accession>
<evidence type="ECO:0000256" key="1">
    <source>
        <dbReference type="SAM" id="Phobius"/>
    </source>
</evidence>
<dbReference type="EMBL" id="FTOU01000002">
    <property type="protein sequence ID" value="SIS62055.1"/>
    <property type="molecule type" value="Genomic_DNA"/>
</dbReference>
<dbReference type="Proteomes" id="UP000186216">
    <property type="component" value="Unassembled WGS sequence"/>
</dbReference>